<protein>
    <submittedName>
        <fullName evidence="1">Uncharacterized protein</fullName>
    </submittedName>
</protein>
<reference evidence="1 2" key="1">
    <citation type="submission" date="2021-07" db="EMBL/GenBank/DDBJ databases">
        <authorList>
            <person name="Palmer J.M."/>
        </authorList>
    </citation>
    <scope>NUCLEOTIDE SEQUENCE [LARGE SCALE GENOMIC DNA]</scope>
    <source>
        <strain evidence="1 2">AT_MEX2019</strain>
        <tissue evidence="1">Muscle</tissue>
    </source>
</reference>
<name>A0ABU7BHV7_9TELE</name>
<organism evidence="1 2">
    <name type="scientific">Ataeniobius toweri</name>
    <dbReference type="NCBI Taxonomy" id="208326"/>
    <lineage>
        <taxon>Eukaryota</taxon>
        <taxon>Metazoa</taxon>
        <taxon>Chordata</taxon>
        <taxon>Craniata</taxon>
        <taxon>Vertebrata</taxon>
        <taxon>Euteleostomi</taxon>
        <taxon>Actinopterygii</taxon>
        <taxon>Neopterygii</taxon>
        <taxon>Teleostei</taxon>
        <taxon>Neoteleostei</taxon>
        <taxon>Acanthomorphata</taxon>
        <taxon>Ovalentaria</taxon>
        <taxon>Atherinomorphae</taxon>
        <taxon>Cyprinodontiformes</taxon>
        <taxon>Goodeidae</taxon>
        <taxon>Ataeniobius</taxon>
    </lineage>
</organism>
<keyword evidence="2" id="KW-1185">Reference proteome</keyword>
<evidence type="ECO:0000313" key="1">
    <source>
        <dbReference type="EMBL" id="MED6249893.1"/>
    </source>
</evidence>
<gene>
    <name evidence="1" type="ORF">ATANTOWER_021333</name>
</gene>
<proteinExistence type="predicted"/>
<dbReference type="Proteomes" id="UP001345963">
    <property type="component" value="Unassembled WGS sequence"/>
</dbReference>
<accession>A0ABU7BHV7</accession>
<evidence type="ECO:0000313" key="2">
    <source>
        <dbReference type="Proteomes" id="UP001345963"/>
    </source>
</evidence>
<dbReference type="EMBL" id="JAHUTI010053744">
    <property type="protein sequence ID" value="MED6249893.1"/>
    <property type="molecule type" value="Genomic_DNA"/>
</dbReference>
<sequence>MTSLLPFPDDMPSSIRKFTCFCRPVSAGLHKRLPLSGSTLAQAAVGSRGSESDEDGGQKKTRIRLNKSCVSLKQSYFYTLEKKKCNVGQIPALQSQSCSAS</sequence>
<comment type="caution">
    <text evidence="1">The sequence shown here is derived from an EMBL/GenBank/DDBJ whole genome shotgun (WGS) entry which is preliminary data.</text>
</comment>